<keyword evidence="3" id="KW-0445">Lipid transport</keyword>
<keyword evidence="10" id="KW-1185">Reference proteome</keyword>
<keyword evidence="5 7" id="KW-0472">Membrane</keyword>
<feature type="compositionally biased region" description="Basic residues" evidence="6">
    <location>
        <begin position="8"/>
        <end position="18"/>
    </location>
</feature>
<dbReference type="GO" id="GO:0016020">
    <property type="term" value="C:membrane"/>
    <property type="evidence" value="ECO:0007669"/>
    <property type="project" value="UniProtKB-SubCell"/>
</dbReference>
<evidence type="ECO:0000256" key="6">
    <source>
        <dbReference type="SAM" id="MobiDB-lite"/>
    </source>
</evidence>
<proteinExistence type="predicted"/>
<evidence type="ECO:0000256" key="1">
    <source>
        <dbReference type="ARBA" id="ARBA00004370"/>
    </source>
</evidence>
<dbReference type="InterPro" id="IPR031468">
    <property type="entry name" value="SMP_LBD"/>
</dbReference>
<evidence type="ECO:0000256" key="2">
    <source>
        <dbReference type="ARBA" id="ARBA00022448"/>
    </source>
</evidence>
<dbReference type="PANTHER" id="PTHR10774">
    <property type="entry name" value="EXTENDED SYNAPTOTAGMIN-RELATED"/>
    <property type="match status" value="1"/>
</dbReference>
<feature type="transmembrane region" description="Helical" evidence="7">
    <location>
        <begin position="155"/>
        <end position="182"/>
    </location>
</feature>
<dbReference type="CDD" id="cd21669">
    <property type="entry name" value="SMP_SF"/>
    <property type="match status" value="1"/>
</dbReference>
<evidence type="ECO:0000256" key="5">
    <source>
        <dbReference type="ARBA" id="ARBA00023136"/>
    </source>
</evidence>
<dbReference type="AlphaFoldDB" id="A0AAD8YAJ7"/>
<feature type="transmembrane region" description="Helical" evidence="7">
    <location>
        <begin position="39"/>
        <end position="63"/>
    </location>
</feature>
<evidence type="ECO:0000313" key="10">
    <source>
        <dbReference type="Proteomes" id="UP001224775"/>
    </source>
</evidence>
<keyword evidence="4" id="KW-0446">Lipid-binding</keyword>
<comment type="caution">
    <text evidence="9">The sequence shown here is derived from an EMBL/GenBank/DDBJ whole genome shotgun (WGS) entry which is preliminary data.</text>
</comment>
<keyword evidence="7" id="KW-0812">Transmembrane</keyword>
<evidence type="ECO:0000256" key="7">
    <source>
        <dbReference type="SAM" id="Phobius"/>
    </source>
</evidence>
<name>A0AAD8YAJ7_9STRA</name>
<evidence type="ECO:0000259" key="8">
    <source>
        <dbReference type="PROSITE" id="PS51847"/>
    </source>
</evidence>
<dbReference type="PANTHER" id="PTHR10774:SF190">
    <property type="entry name" value="C2 CALCIUM_LIPID-BINDING ENDONUCLEASE_EXONUCLEASE_PHOSPHATASE-RELATED"/>
    <property type="match status" value="1"/>
</dbReference>
<dbReference type="PROSITE" id="PS51847">
    <property type="entry name" value="SMP"/>
    <property type="match status" value="1"/>
</dbReference>
<evidence type="ECO:0000256" key="4">
    <source>
        <dbReference type="ARBA" id="ARBA00023121"/>
    </source>
</evidence>
<feature type="region of interest" description="Disordered" evidence="6">
    <location>
        <begin position="1"/>
        <end position="24"/>
    </location>
</feature>
<dbReference type="EMBL" id="JATAAI010000013">
    <property type="protein sequence ID" value="KAK1741515.1"/>
    <property type="molecule type" value="Genomic_DNA"/>
</dbReference>
<dbReference type="GO" id="GO:0005783">
    <property type="term" value="C:endoplasmic reticulum"/>
    <property type="evidence" value="ECO:0007669"/>
    <property type="project" value="TreeGrafter"/>
</dbReference>
<evidence type="ECO:0000313" key="9">
    <source>
        <dbReference type="EMBL" id="KAK1741515.1"/>
    </source>
</evidence>
<comment type="subcellular location">
    <subcellularLocation>
        <location evidence="1">Membrane</location>
    </subcellularLocation>
</comment>
<dbReference type="GO" id="GO:0006869">
    <property type="term" value="P:lipid transport"/>
    <property type="evidence" value="ECO:0007669"/>
    <property type="project" value="UniProtKB-KW"/>
</dbReference>
<evidence type="ECO:0000256" key="3">
    <source>
        <dbReference type="ARBA" id="ARBA00023055"/>
    </source>
</evidence>
<reference evidence="9" key="1">
    <citation type="submission" date="2023-06" db="EMBL/GenBank/DDBJ databases">
        <title>Survivors Of The Sea: Transcriptome response of Skeletonema marinoi to long-term dormancy.</title>
        <authorList>
            <person name="Pinder M.I.M."/>
            <person name="Kourtchenko O."/>
            <person name="Robertson E.K."/>
            <person name="Larsson T."/>
            <person name="Maumus F."/>
            <person name="Osuna-Cruz C.M."/>
            <person name="Vancaester E."/>
            <person name="Stenow R."/>
            <person name="Vandepoele K."/>
            <person name="Ploug H."/>
            <person name="Bruchert V."/>
            <person name="Godhe A."/>
            <person name="Topel M."/>
        </authorList>
    </citation>
    <scope>NUCLEOTIDE SEQUENCE</scope>
    <source>
        <strain evidence="9">R05AC</strain>
    </source>
</reference>
<feature type="domain" description="SMP-LTD" evidence="8">
    <location>
        <begin position="271"/>
        <end position="448"/>
    </location>
</feature>
<feature type="region of interest" description="Disordered" evidence="6">
    <location>
        <begin position="483"/>
        <end position="502"/>
    </location>
</feature>
<keyword evidence="7" id="KW-1133">Transmembrane helix</keyword>
<dbReference type="InterPro" id="IPR045050">
    <property type="entry name" value="Synaptotagmin_plant"/>
</dbReference>
<accession>A0AAD8YAJ7</accession>
<dbReference type="Proteomes" id="UP001224775">
    <property type="component" value="Unassembled WGS sequence"/>
</dbReference>
<feature type="region of interest" description="Disordered" evidence="6">
    <location>
        <begin position="509"/>
        <end position="529"/>
    </location>
</feature>
<sequence>MTQYTSCAHHRKRVRKRPLGSTTTTTIISTTTTSPKKRIALIIATLLSATTILSPVLHIHALLTPKLSPTITKRQLPPTSTIQLHSTVRGGAAAAGWLFTPDRTASALADTVGDAAISTVSAVADVALEAAAYAADTAATVTTDTVVQTIYKAPFLSLAISFIAGGLLFSTVAAFVAATYSFGKENSRRLREVAGILMRRNWSVIRMQWMFTLDVLRGKEKISGFKNRFPAALQTFKDGFAEVKRVFTESVDALKKESQMYSAAVGVPGLIPIQYIFERIFPTLLTAPFQGALQDSLVNLVNDNNQIRSLVLKKFSMGDIAPRILEAKLFDLGNSDMAFDLDMRWRSNIRADLEMRVTSFGTKIPVTIQNLRFEGPVRLILVGLMPQEPGWEALLISFPRPPTIGFDLKVAGGLITQIPWLRNEVAKNLDNAVAQEMLWPRRAVVSAPAPFKPKPLLNPMQMLSLMRDDPLLRRERELMNSIPDEFRNSLDPTPDPSDIDVDVRQVNDTKGNDEEEDVNGGNTKGGGLGQRLRFWKRSEQYNTQTVDMIQQMVDSLKEEATSTGRPMPVMIIRGAEERKGLLGRVLSNVLIPRSLLSYATREAG</sequence>
<protein>
    <submittedName>
        <fullName evidence="9">Synaptotagmin-related protein</fullName>
    </submittedName>
</protein>
<gene>
    <name evidence="9" type="ORF">QTG54_007993</name>
</gene>
<organism evidence="9 10">
    <name type="scientific">Skeletonema marinoi</name>
    <dbReference type="NCBI Taxonomy" id="267567"/>
    <lineage>
        <taxon>Eukaryota</taxon>
        <taxon>Sar</taxon>
        <taxon>Stramenopiles</taxon>
        <taxon>Ochrophyta</taxon>
        <taxon>Bacillariophyta</taxon>
        <taxon>Coscinodiscophyceae</taxon>
        <taxon>Thalassiosirophycidae</taxon>
        <taxon>Thalassiosirales</taxon>
        <taxon>Skeletonemataceae</taxon>
        <taxon>Skeletonema</taxon>
        <taxon>Skeletonema marinoi-dohrnii complex</taxon>
    </lineage>
</organism>
<dbReference type="GO" id="GO:0008289">
    <property type="term" value="F:lipid binding"/>
    <property type="evidence" value="ECO:0007669"/>
    <property type="project" value="UniProtKB-KW"/>
</dbReference>
<keyword evidence="2" id="KW-0813">Transport</keyword>